<sequence>MDRRGFLITSGLSSFATIAGPAIAEPAFAAQGGRPSRIEAGFLSVGLDRAGRVVGLVDLRDGTDYYLAAGRSVPLVSVVLGNGEHEAPACVKVSAGHPRVLVFSSDKVRVKVKVANHAMYSTLEVIGLKAAPGVDVQTLLWGPLTTSVTETVGEDIGVVGNSRFAFGIIPLNDKTVGAWPKEFDELGFGSDVLSLPYGQSGTQNDWSAGAKTSWGSILRAYTYDYSKVRIREGEMPIGPLPGSEGQILGSKLAVFGTAPDLVLTVLSQVAQHEDQPYPTINGQWQKVARPTRQPFLTLHDLSTTNLASAIKFAQQAGIKNVYSVQGSAGPWKSTGHYQFNSNFGGSDAAATQMVATAAASGMRVGVHTLSNFISGNDPYIVPPPADKRLTTGLTVKLTRPLAAAETTLYADGSSGGGRYIRGHRLRIGNEFLTYSGMAQISGTEWQFTGVKRAQWGSAAASYPAGTSATRIAENQYGGARGDLPIIDEIATRLATAFNTTGIRNVSYDGLEEASWNGWSGHGFAHLVNGVYRRLKSQDNFISEASNLSSNTWFAQSRISWGGIGWGDSNYEQVKRNVNFYRANYFPPMGGSLPIGGNTSTLSIEQSLALGASLGANFGWFQTSVSGLSGGSNTTAILAAIKTWNSAIAAGAFTPAQQKLMTDQKKYWHLSEVTAGKKWSLQELDSAGTPVGAAHVVEAPKPGFTTPEPSKGRVGELYGFKVTSSTPQTVRYEVTSGALPAGLTLNKDTGGITGIPTTPGARQFTITARNSDSVPDAAVTYRLSVTPAADRASQTRPPVRARRS</sequence>
<dbReference type="Gene3D" id="2.60.40.10">
    <property type="entry name" value="Immunoglobulins"/>
    <property type="match status" value="1"/>
</dbReference>
<evidence type="ECO:0000313" key="3">
    <source>
        <dbReference type="Proteomes" id="UP000621510"/>
    </source>
</evidence>
<comment type="caution">
    <text evidence="2">The sequence shown here is derived from an EMBL/GenBank/DDBJ whole genome shotgun (WGS) entry which is preliminary data.</text>
</comment>
<evidence type="ECO:0000256" key="1">
    <source>
        <dbReference type="SAM" id="MobiDB-lite"/>
    </source>
</evidence>
<proteinExistence type="predicted"/>
<name>A0ABS1Q5T2_9ACTN</name>
<dbReference type="Pfam" id="PF05345">
    <property type="entry name" value="He_PIG"/>
    <property type="match status" value="1"/>
</dbReference>
<reference evidence="2 3" key="1">
    <citation type="submission" date="2021-01" db="EMBL/GenBank/DDBJ databases">
        <title>WGS of actinomycetes isolated from Thailand.</title>
        <authorList>
            <person name="Thawai C."/>
        </authorList>
    </citation>
    <scope>NUCLEOTIDE SEQUENCE [LARGE SCALE GENOMIC DNA]</scope>
    <source>
        <strain evidence="2 3">CA3R110</strain>
    </source>
</reference>
<dbReference type="InterPro" id="IPR015919">
    <property type="entry name" value="Cadherin-like_sf"/>
</dbReference>
<accession>A0ABS1Q5T2</accession>
<dbReference type="SUPFAM" id="SSF49313">
    <property type="entry name" value="Cadherin-like"/>
    <property type="match status" value="1"/>
</dbReference>
<dbReference type="InterPro" id="IPR013783">
    <property type="entry name" value="Ig-like_fold"/>
</dbReference>
<feature type="region of interest" description="Disordered" evidence="1">
    <location>
        <begin position="784"/>
        <end position="803"/>
    </location>
</feature>
<dbReference type="EMBL" id="JAERRG010000035">
    <property type="protein sequence ID" value="MBL1119694.1"/>
    <property type="molecule type" value="Genomic_DNA"/>
</dbReference>
<evidence type="ECO:0000313" key="2">
    <source>
        <dbReference type="EMBL" id="MBL1119694.1"/>
    </source>
</evidence>
<gene>
    <name evidence="2" type="ORF">JK364_46375</name>
</gene>
<dbReference type="Proteomes" id="UP000621510">
    <property type="component" value="Unassembled WGS sequence"/>
</dbReference>
<organism evidence="2 3">
    <name type="scientific">Streptomyces endocoffeicus</name>
    <dbReference type="NCBI Taxonomy" id="2898945"/>
    <lineage>
        <taxon>Bacteria</taxon>
        <taxon>Bacillati</taxon>
        <taxon>Actinomycetota</taxon>
        <taxon>Actinomycetes</taxon>
        <taxon>Kitasatosporales</taxon>
        <taxon>Streptomycetaceae</taxon>
        <taxon>Streptomyces</taxon>
    </lineage>
</organism>
<protein>
    <submittedName>
        <fullName evidence="2">Ig domain-containing protein</fullName>
    </submittedName>
</protein>
<keyword evidence="3" id="KW-1185">Reference proteome</keyword>